<keyword evidence="2" id="KW-1185">Reference proteome</keyword>
<reference evidence="1" key="2">
    <citation type="journal article" date="2022" name="New Phytol.">
        <title>Evolutionary transition to the ectomycorrhizal habit in the genomes of a hyperdiverse lineage of mushroom-forming fungi.</title>
        <authorList>
            <person name="Looney B."/>
            <person name="Miyauchi S."/>
            <person name="Morin E."/>
            <person name="Drula E."/>
            <person name="Courty P.E."/>
            <person name="Kohler A."/>
            <person name="Kuo A."/>
            <person name="LaButti K."/>
            <person name="Pangilinan J."/>
            <person name="Lipzen A."/>
            <person name="Riley R."/>
            <person name="Andreopoulos W."/>
            <person name="He G."/>
            <person name="Johnson J."/>
            <person name="Nolan M."/>
            <person name="Tritt A."/>
            <person name="Barry K.W."/>
            <person name="Grigoriev I.V."/>
            <person name="Nagy L.G."/>
            <person name="Hibbett D."/>
            <person name="Henrissat B."/>
            <person name="Matheny P.B."/>
            <person name="Labbe J."/>
            <person name="Martin F.M."/>
        </authorList>
    </citation>
    <scope>NUCLEOTIDE SEQUENCE</scope>
    <source>
        <strain evidence="1">HHB10654</strain>
    </source>
</reference>
<evidence type="ECO:0000313" key="2">
    <source>
        <dbReference type="Proteomes" id="UP000814140"/>
    </source>
</evidence>
<comment type="caution">
    <text evidence="1">The sequence shown here is derived from an EMBL/GenBank/DDBJ whole genome shotgun (WGS) entry which is preliminary data.</text>
</comment>
<protein>
    <submittedName>
        <fullName evidence="1">Uncharacterized protein</fullName>
    </submittedName>
</protein>
<name>A0ACB8TBM9_9AGAM</name>
<dbReference type="Proteomes" id="UP000814140">
    <property type="component" value="Unassembled WGS sequence"/>
</dbReference>
<accession>A0ACB8TBM9</accession>
<proteinExistence type="predicted"/>
<gene>
    <name evidence="1" type="ORF">BV25DRAFT_1913164</name>
</gene>
<evidence type="ECO:0000313" key="1">
    <source>
        <dbReference type="EMBL" id="KAI0065717.1"/>
    </source>
</evidence>
<dbReference type="EMBL" id="MU277194">
    <property type="protein sequence ID" value="KAI0065717.1"/>
    <property type="molecule type" value="Genomic_DNA"/>
</dbReference>
<sequence length="388" mass="42956">MSSLPLELLQYIAGYASTNDLYAFRAASKTFCAVATPRVFRALRCTSTSRSTEGIVGILGSVYLHAYVEEFVYADWYVTWGNGSPSLTPPQEQEAQVQGNLSQAIPLLRSLPALHTISLSFSLYFEEETSAYIEEPSPGLQLQYAIFNALAALPRIPTLRTLILDNITPFPNEVFTDAGFLAFLQGLTHLRISTASDTQLEGAVFQDPIVKFYTETLPPLLRAPIDTLTSLSLHSDQDVGSAPGLSFADIHYPHLTHLSLQSVLFEDGTGAEAFILAHAATLTALTLTFCRIAFSEDDDEPDRTWADVYRALSEGLVNLRQLEVKESWEGMDYPDANPNGRKLRYVKMDSGWGWNGHFDHGEDTWSGGDALALEEFREVIRAKTNESE</sequence>
<reference evidence="1" key="1">
    <citation type="submission" date="2021-03" db="EMBL/GenBank/DDBJ databases">
        <authorList>
            <consortium name="DOE Joint Genome Institute"/>
            <person name="Ahrendt S."/>
            <person name="Looney B.P."/>
            <person name="Miyauchi S."/>
            <person name="Morin E."/>
            <person name="Drula E."/>
            <person name="Courty P.E."/>
            <person name="Chicoki N."/>
            <person name="Fauchery L."/>
            <person name="Kohler A."/>
            <person name="Kuo A."/>
            <person name="Labutti K."/>
            <person name="Pangilinan J."/>
            <person name="Lipzen A."/>
            <person name="Riley R."/>
            <person name="Andreopoulos W."/>
            <person name="He G."/>
            <person name="Johnson J."/>
            <person name="Barry K.W."/>
            <person name="Grigoriev I.V."/>
            <person name="Nagy L."/>
            <person name="Hibbett D."/>
            <person name="Henrissat B."/>
            <person name="Matheny P.B."/>
            <person name="Labbe J."/>
            <person name="Martin F."/>
        </authorList>
    </citation>
    <scope>NUCLEOTIDE SEQUENCE</scope>
    <source>
        <strain evidence="1">HHB10654</strain>
    </source>
</reference>
<organism evidence="1 2">
    <name type="scientific">Artomyces pyxidatus</name>
    <dbReference type="NCBI Taxonomy" id="48021"/>
    <lineage>
        <taxon>Eukaryota</taxon>
        <taxon>Fungi</taxon>
        <taxon>Dikarya</taxon>
        <taxon>Basidiomycota</taxon>
        <taxon>Agaricomycotina</taxon>
        <taxon>Agaricomycetes</taxon>
        <taxon>Russulales</taxon>
        <taxon>Auriscalpiaceae</taxon>
        <taxon>Artomyces</taxon>
    </lineage>
</organism>